<comment type="caution">
    <text evidence="11">The sequence shown here is derived from an EMBL/GenBank/DDBJ whole genome shotgun (WGS) entry which is preliminary data.</text>
</comment>
<feature type="transmembrane region" description="Helical" evidence="9">
    <location>
        <begin position="92"/>
        <end position="121"/>
    </location>
</feature>
<dbReference type="Proteomes" id="UP000587002">
    <property type="component" value="Unassembled WGS sequence"/>
</dbReference>
<evidence type="ECO:0000256" key="3">
    <source>
        <dbReference type="ARBA" id="ARBA00022475"/>
    </source>
</evidence>
<keyword evidence="12" id="KW-1185">Reference proteome</keyword>
<evidence type="ECO:0000256" key="8">
    <source>
        <dbReference type="ARBA" id="ARBA00038436"/>
    </source>
</evidence>
<evidence type="ECO:0000256" key="7">
    <source>
        <dbReference type="ARBA" id="ARBA00023136"/>
    </source>
</evidence>
<dbReference type="EMBL" id="JACCFJ010000001">
    <property type="protein sequence ID" value="NYI83957.1"/>
    <property type="molecule type" value="Genomic_DNA"/>
</dbReference>
<comment type="subcellular location">
    <subcellularLocation>
        <location evidence="1">Cell inner membrane</location>
        <topology evidence="1">Multi-pass membrane protein</topology>
    </subcellularLocation>
</comment>
<gene>
    <name evidence="11" type="ORF">HNR68_002587</name>
</gene>
<dbReference type="GO" id="GO:0015740">
    <property type="term" value="P:C4-dicarboxylate transport"/>
    <property type="evidence" value="ECO:0007669"/>
    <property type="project" value="TreeGrafter"/>
</dbReference>
<evidence type="ECO:0000313" key="12">
    <source>
        <dbReference type="Proteomes" id="UP000587002"/>
    </source>
</evidence>
<evidence type="ECO:0000256" key="6">
    <source>
        <dbReference type="ARBA" id="ARBA00022989"/>
    </source>
</evidence>
<organism evidence="11 12">
    <name type="scientific">Saccharopolyspora hordei</name>
    <dbReference type="NCBI Taxonomy" id="1838"/>
    <lineage>
        <taxon>Bacteria</taxon>
        <taxon>Bacillati</taxon>
        <taxon>Actinomycetota</taxon>
        <taxon>Actinomycetes</taxon>
        <taxon>Pseudonocardiales</taxon>
        <taxon>Pseudonocardiaceae</taxon>
        <taxon>Saccharopolyspora</taxon>
    </lineage>
</organism>
<feature type="transmembrane region" description="Helical" evidence="9">
    <location>
        <begin position="133"/>
        <end position="155"/>
    </location>
</feature>
<dbReference type="PANTHER" id="PTHR35011">
    <property type="entry name" value="2,3-DIKETO-L-GULONATE TRAP TRANSPORTER SMALL PERMEASE PROTEIN YIAM"/>
    <property type="match status" value="1"/>
</dbReference>
<evidence type="ECO:0000256" key="9">
    <source>
        <dbReference type="SAM" id="Phobius"/>
    </source>
</evidence>
<dbReference type="AlphaFoldDB" id="A0A853ARM4"/>
<dbReference type="RefSeq" id="WP_179720792.1">
    <property type="nucleotide sequence ID" value="NZ_BAABFH010000001.1"/>
</dbReference>
<comment type="similarity">
    <text evidence="8">Belongs to the TRAP transporter small permease family.</text>
</comment>
<keyword evidence="3" id="KW-1003">Cell membrane</keyword>
<name>A0A853ARM4_9PSEU</name>
<keyword evidence="4" id="KW-0997">Cell inner membrane</keyword>
<feature type="transmembrane region" description="Helical" evidence="9">
    <location>
        <begin position="53"/>
        <end position="71"/>
    </location>
</feature>
<feature type="domain" description="Tripartite ATP-independent periplasmic transporters DctQ component" evidence="10">
    <location>
        <begin position="29"/>
        <end position="158"/>
    </location>
</feature>
<evidence type="ECO:0000256" key="5">
    <source>
        <dbReference type="ARBA" id="ARBA00022692"/>
    </source>
</evidence>
<feature type="transmembrane region" description="Helical" evidence="9">
    <location>
        <begin position="13"/>
        <end position="38"/>
    </location>
</feature>
<protein>
    <submittedName>
        <fullName evidence="11">TRAP-type C4-dicarboxylate transport system permease small subunit</fullName>
    </submittedName>
</protein>
<sequence>MTALDRIHRTRQVLGRVLAAFAGALLVLMTLLVLYQVFTRYVLGSPAAFTEELVRYALIWTSMVSAAHAFLHRKHMALLVLRDRFSPAARRALVLGSDVLVLAFAVVVLVVGGTMLAVSAATDHSALLGISRGLVYAIGPVAGLAITVAQLLNVWEDLVTEVAIETEGTD</sequence>
<reference evidence="11 12" key="1">
    <citation type="submission" date="2020-07" db="EMBL/GenBank/DDBJ databases">
        <title>Sequencing the genomes of 1000 actinobacteria strains.</title>
        <authorList>
            <person name="Klenk H.-P."/>
        </authorList>
    </citation>
    <scope>NUCLEOTIDE SEQUENCE [LARGE SCALE GENOMIC DNA]</scope>
    <source>
        <strain evidence="11 12">DSM 44065</strain>
    </source>
</reference>
<dbReference type="GO" id="GO:0005886">
    <property type="term" value="C:plasma membrane"/>
    <property type="evidence" value="ECO:0007669"/>
    <property type="project" value="UniProtKB-SubCell"/>
</dbReference>
<evidence type="ECO:0000256" key="2">
    <source>
        <dbReference type="ARBA" id="ARBA00022448"/>
    </source>
</evidence>
<evidence type="ECO:0000259" key="10">
    <source>
        <dbReference type="Pfam" id="PF04290"/>
    </source>
</evidence>
<keyword evidence="2" id="KW-0813">Transport</keyword>
<dbReference type="PANTHER" id="PTHR35011:SF2">
    <property type="entry name" value="2,3-DIKETO-L-GULONATE TRAP TRANSPORTER SMALL PERMEASE PROTEIN YIAM"/>
    <property type="match status" value="1"/>
</dbReference>
<dbReference type="GO" id="GO:0022857">
    <property type="term" value="F:transmembrane transporter activity"/>
    <property type="evidence" value="ECO:0007669"/>
    <property type="project" value="TreeGrafter"/>
</dbReference>
<proteinExistence type="inferred from homology"/>
<dbReference type="Pfam" id="PF04290">
    <property type="entry name" value="DctQ"/>
    <property type="match status" value="1"/>
</dbReference>
<dbReference type="InterPro" id="IPR007387">
    <property type="entry name" value="TRAP_DctQ"/>
</dbReference>
<keyword evidence="5 9" id="KW-0812">Transmembrane</keyword>
<dbReference type="InterPro" id="IPR055348">
    <property type="entry name" value="DctQ"/>
</dbReference>
<keyword evidence="7 9" id="KW-0472">Membrane</keyword>
<keyword evidence="6 9" id="KW-1133">Transmembrane helix</keyword>
<evidence type="ECO:0000256" key="1">
    <source>
        <dbReference type="ARBA" id="ARBA00004429"/>
    </source>
</evidence>
<evidence type="ECO:0000256" key="4">
    <source>
        <dbReference type="ARBA" id="ARBA00022519"/>
    </source>
</evidence>
<accession>A0A853ARM4</accession>
<evidence type="ECO:0000313" key="11">
    <source>
        <dbReference type="EMBL" id="NYI83957.1"/>
    </source>
</evidence>